<name>A0A1F5NYC8_9BACT</name>
<feature type="transmembrane region" description="Helical" evidence="1">
    <location>
        <begin position="175"/>
        <end position="193"/>
    </location>
</feature>
<accession>A0A1F5NYC8</accession>
<dbReference type="EMBL" id="MFEN01000066">
    <property type="protein sequence ID" value="OGE82655.1"/>
    <property type="molecule type" value="Genomic_DNA"/>
</dbReference>
<evidence type="ECO:0000313" key="3">
    <source>
        <dbReference type="Proteomes" id="UP000176339"/>
    </source>
</evidence>
<dbReference type="AlphaFoldDB" id="A0A1F5NYC8"/>
<comment type="caution">
    <text evidence="2">The sequence shown here is derived from an EMBL/GenBank/DDBJ whole genome shotgun (WGS) entry which is preliminary data.</text>
</comment>
<evidence type="ECO:0000256" key="1">
    <source>
        <dbReference type="SAM" id="Phobius"/>
    </source>
</evidence>
<feature type="transmembrane region" description="Helical" evidence="1">
    <location>
        <begin position="32"/>
        <end position="55"/>
    </location>
</feature>
<evidence type="ECO:0000313" key="2">
    <source>
        <dbReference type="EMBL" id="OGE82655.1"/>
    </source>
</evidence>
<evidence type="ECO:0008006" key="4">
    <source>
        <dbReference type="Google" id="ProtNLM"/>
    </source>
</evidence>
<feature type="transmembrane region" description="Helical" evidence="1">
    <location>
        <begin position="93"/>
        <end position="111"/>
    </location>
</feature>
<feature type="transmembrane region" description="Helical" evidence="1">
    <location>
        <begin position="259"/>
        <end position="277"/>
    </location>
</feature>
<sequence length="278" mass="30489">MFGVILTSIGTFFTEVSVLIGKRQAREGHEDAYALGFFDVFWAMVILGGIALVRQSFVFSAESLPTFTIRAILEVAQAHVTALAVIRADRSTFGFIRVFTLPLLLVIDLALGYTLSAGQMFGVTLIFLVLIMIFMSKKIGKQGRWLVLFTAVNAGATISLFKYDITHFNSVEAEQILILAILLVYFWAGGLAVSRQNNLARLFTRKIFFAQSLAQGLATVVESFAYSFAPASIIMAAKRSSAITWSMISGHFVFSEKNFVFKITVLTALVGGIILLAI</sequence>
<keyword evidence="1" id="KW-1133">Transmembrane helix</keyword>
<feature type="transmembrane region" description="Helical" evidence="1">
    <location>
        <begin position="67"/>
        <end position="86"/>
    </location>
</feature>
<feature type="transmembrane region" description="Helical" evidence="1">
    <location>
        <begin position="213"/>
        <end position="237"/>
    </location>
</feature>
<proteinExistence type="predicted"/>
<keyword evidence="1" id="KW-0812">Transmembrane</keyword>
<reference evidence="2 3" key="1">
    <citation type="journal article" date="2016" name="Nat. Commun.">
        <title>Thousands of microbial genomes shed light on interconnected biogeochemical processes in an aquifer system.</title>
        <authorList>
            <person name="Anantharaman K."/>
            <person name="Brown C.T."/>
            <person name="Hug L.A."/>
            <person name="Sharon I."/>
            <person name="Castelle C.J."/>
            <person name="Probst A.J."/>
            <person name="Thomas B.C."/>
            <person name="Singh A."/>
            <person name="Wilkins M.J."/>
            <person name="Karaoz U."/>
            <person name="Brodie E.L."/>
            <person name="Williams K.H."/>
            <person name="Hubbard S.S."/>
            <person name="Banfield J.F."/>
        </authorList>
    </citation>
    <scope>NUCLEOTIDE SEQUENCE [LARGE SCALE GENOMIC DNA]</scope>
</reference>
<dbReference type="Proteomes" id="UP000176339">
    <property type="component" value="Unassembled WGS sequence"/>
</dbReference>
<keyword evidence="1" id="KW-0472">Membrane</keyword>
<organism evidence="2 3">
    <name type="scientific">Candidatus Doudnabacteria bacterium RIFCSPHIGHO2_01_FULL_49_9</name>
    <dbReference type="NCBI Taxonomy" id="1817827"/>
    <lineage>
        <taxon>Bacteria</taxon>
        <taxon>Candidatus Doudnaibacteriota</taxon>
    </lineage>
</organism>
<gene>
    <name evidence="2" type="ORF">A2846_03280</name>
</gene>
<feature type="transmembrane region" description="Helical" evidence="1">
    <location>
        <begin position="117"/>
        <end position="134"/>
    </location>
</feature>
<protein>
    <recommendedName>
        <fullName evidence="4">EamA domain-containing protein</fullName>
    </recommendedName>
</protein>
<feature type="transmembrane region" description="Helical" evidence="1">
    <location>
        <begin position="146"/>
        <end position="163"/>
    </location>
</feature>